<feature type="domain" description="PIN" evidence="1">
    <location>
        <begin position="3"/>
        <end position="118"/>
    </location>
</feature>
<evidence type="ECO:0000313" key="3">
    <source>
        <dbReference type="Proteomes" id="UP000036958"/>
    </source>
</evidence>
<dbReference type="AlphaFoldDB" id="A0A0L8V3T2"/>
<protein>
    <submittedName>
        <fullName evidence="2">DNA-binding protein</fullName>
    </submittedName>
</protein>
<dbReference type="SUPFAM" id="SSF88723">
    <property type="entry name" value="PIN domain-like"/>
    <property type="match status" value="1"/>
</dbReference>
<reference evidence="3" key="1">
    <citation type="submission" date="2015-07" db="EMBL/GenBank/DDBJ databases">
        <title>Genome sequencing of Sunxiuqinia dokdonensis strain SK.</title>
        <authorList>
            <person name="Ahn S."/>
            <person name="Kim B.-C."/>
        </authorList>
    </citation>
    <scope>NUCLEOTIDE SEQUENCE [LARGE SCALE GENOMIC DNA]</scope>
    <source>
        <strain evidence="3">SK</strain>
    </source>
</reference>
<gene>
    <name evidence="2" type="ORF">NC99_41510</name>
</gene>
<keyword evidence="2" id="KW-0238">DNA-binding</keyword>
<proteinExistence type="predicted"/>
<sequence>MNKVLIDTDVILDFFFDREPFSEYAAQVFSLCESKKIKGFVTPVICSNTYYLLRRNAKHEKVIEKLSQLLTIMDVLLVDKEVINRALRSGFKDFEDALQNFAAVQSGFIDVILTRNVKDYAKSSIGVLTPEDYVKSIIADK</sequence>
<dbReference type="Pfam" id="PF13470">
    <property type="entry name" value="PIN_3"/>
    <property type="match status" value="1"/>
</dbReference>
<accession>A0A0L8V3T2</accession>
<dbReference type="RefSeq" id="WP_053187707.1">
    <property type="nucleotide sequence ID" value="NZ_LGIA01000204.1"/>
</dbReference>
<organism evidence="2 3">
    <name type="scientific">Sunxiuqinia dokdonensis</name>
    <dbReference type="NCBI Taxonomy" id="1409788"/>
    <lineage>
        <taxon>Bacteria</taxon>
        <taxon>Pseudomonadati</taxon>
        <taxon>Bacteroidota</taxon>
        <taxon>Bacteroidia</taxon>
        <taxon>Marinilabiliales</taxon>
        <taxon>Prolixibacteraceae</taxon>
        <taxon>Sunxiuqinia</taxon>
    </lineage>
</organism>
<dbReference type="OrthoDB" id="1148871at2"/>
<evidence type="ECO:0000313" key="2">
    <source>
        <dbReference type="EMBL" id="KOH43018.1"/>
    </source>
</evidence>
<comment type="caution">
    <text evidence="2">The sequence shown here is derived from an EMBL/GenBank/DDBJ whole genome shotgun (WGS) entry which is preliminary data.</text>
</comment>
<name>A0A0L8V3T2_9BACT</name>
<dbReference type="GO" id="GO:0003677">
    <property type="term" value="F:DNA binding"/>
    <property type="evidence" value="ECO:0007669"/>
    <property type="project" value="UniProtKB-KW"/>
</dbReference>
<dbReference type="InterPro" id="IPR029060">
    <property type="entry name" value="PIN-like_dom_sf"/>
</dbReference>
<dbReference type="STRING" id="1409788.NC99_41510"/>
<dbReference type="Gene3D" id="3.40.50.1010">
    <property type="entry name" value="5'-nuclease"/>
    <property type="match status" value="1"/>
</dbReference>
<keyword evidence="3" id="KW-1185">Reference proteome</keyword>
<dbReference type="EMBL" id="LGIA01000204">
    <property type="protein sequence ID" value="KOH43018.1"/>
    <property type="molecule type" value="Genomic_DNA"/>
</dbReference>
<dbReference type="Proteomes" id="UP000036958">
    <property type="component" value="Unassembled WGS sequence"/>
</dbReference>
<evidence type="ECO:0000259" key="1">
    <source>
        <dbReference type="Pfam" id="PF13470"/>
    </source>
</evidence>
<dbReference type="InterPro" id="IPR002716">
    <property type="entry name" value="PIN_dom"/>
</dbReference>